<dbReference type="InterPro" id="IPR016540">
    <property type="entry name" value="UCP008459"/>
</dbReference>
<evidence type="ECO:0000259" key="1">
    <source>
        <dbReference type="Pfam" id="PF13840"/>
    </source>
</evidence>
<keyword evidence="3" id="KW-1185">Reference proteome</keyword>
<evidence type="ECO:0000313" key="3">
    <source>
        <dbReference type="Proteomes" id="UP000315303"/>
    </source>
</evidence>
<comment type="caution">
    <text evidence="2">The sequence shown here is derived from an EMBL/GenBank/DDBJ whole genome shotgun (WGS) entry which is preliminary data.</text>
</comment>
<dbReference type="AlphaFoldDB" id="A0A502L342"/>
<sequence>MSQLTLRLINEAFAIHSLAKNSEIPAQVFNSDIFFIAKTFDEISIVLPQGIHLDSDDVERDWQALEVVGPLDFTLTGILSNISTVLANEKISIFAMSTFDTDYILVKEDKITAAIEALRANQYQVLIPNTHQ</sequence>
<name>A0A502L342_9GAMM</name>
<dbReference type="EMBL" id="SAWY01000013">
    <property type="protein sequence ID" value="TPH16423.1"/>
    <property type="molecule type" value="Genomic_DNA"/>
</dbReference>
<gene>
    <name evidence="2" type="ORF">EPA86_06705</name>
</gene>
<protein>
    <submittedName>
        <fullName evidence="2">ACT domain-containing protein</fullName>
    </submittedName>
</protein>
<dbReference type="RefSeq" id="WP_140602659.1">
    <property type="nucleotide sequence ID" value="NZ_SAWY01000013.1"/>
</dbReference>
<reference evidence="2 3" key="1">
    <citation type="submission" date="2019-01" db="EMBL/GenBank/DDBJ databases">
        <title>Litorilituus lipolytica sp. nov., isolated from intertidal sand of the Yellow Sea in China.</title>
        <authorList>
            <person name="Liu A."/>
        </authorList>
    </citation>
    <scope>NUCLEOTIDE SEQUENCE [LARGE SCALE GENOMIC DNA]</scope>
    <source>
        <strain evidence="2 3">RZ04</strain>
    </source>
</reference>
<feature type="domain" description="CASTOR ACT" evidence="1">
    <location>
        <begin position="58"/>
        <end position="119"/>
    </location>
</feature>
<organism evidence="2 3">
    <name type="scientific">Litorilituus lipolyticus</name>
    <dbReference type="NCBI Taxonomy" id="2491017"/>
    <lineage>
        <taxon>Bacteria</taxon>
        <taxon>Pseudomonadati</taxon>
        <taxon>Pseudomonadota</taxon>
        <taxon>Gammaproteobacteria</taxon>
        <taxon>Alteromonadales</taxon>
        <taxon>Colwelliaceae</taxon>
        <taxon>Litorilituus</taxon>
    </lineage>
</organism>
<dbReference type="SUPFAM" id="SSF55021">
    <property type="entry name" value="ACT-like"/>
    <property type="match status" value="2"/>
</dbReference>
<dbReference type="Gene3D" id="3.30.2130.10">
    <property type="entry name" value="VC0802-like"/>
    <property type="match status" value="1"/>
</dbReference>
<dbReference type="PANTHER" id="PTHR31131">
    <property type="entry name" value="CHROMOSOME 1, WHOLE GENOME SHOTGUN SEQUENCE"/>
    <property type="match status" value="1"/>
</dbReference>
<accession>A0A502L342</accession>
<dbReference type="Pfam" id="PF13840">
    <property type="entry name" value="ACT_7"/>
    <property type="match status" value="1"/>
</dbReference>
<dbReference type="PIRSF" id="PIRSF008459">
    <property type="entry name" value="UCP008459"/>
    <property type="match status" value="1"/>
</dbReference>
<dbReference type="Proteomes" id="UP000315303">
    <property type="component" value="Unassembled WGS sequence"/>
</dbReference>
<dbReference type="PANTHER" id="PTHR31131:SF6">
    <property type="entry name" value="CASTOR ACT DOMAIN-CONTAINING PROTEIN"/>
    <property type="match status" value="1"/>
</dbReference>
<dbReference type="InterPro" id="IPR045865">
    <property type="entry name" value="ACT-like_dom_sf"/>
</dbReference>
<dbReference type="InterPro" id="IPR027795">
    <property type="entry name" value="CASTOR_ACT_dom"/>
</dbReference>
<proteinExistence type="predicted"/>
<dbReference type="OrthoDB" id="5615858at2"/>
<dbReference type="InterPro" id="IPR051719">
    <property type="entry name" value="CASTOR_mTORC1"/>
</dbReference>
<evidence type="ECO:0000313" key="2">
    <source>
        <dbReference type="EMBL" id="TPH16423.1"/>
    </source>
</evidence>